<reference evidence="1 3" key="2">
    <citation type="submission" date="2018-08" db="EMBL/GenBank/DDBJ databases">
        <title>Streptomyces kandeliansis sp. nov., an endophytic bacterium isolated from mangrove plant.</title>
        <authorList>
            <person name="Wang R."/>
        </authorList>
    </citation>
    <scope>NUCLEOTIDE SEQUENCE [LARGE SCALE GENOMIC DNA]</scope>
    <source>
        <strain evidence="1">110B</strain>
        <strain evidence="3">H14(2018)</strain>
    </source>
</reference>
<evidence type="ECO:0000313" key="4">
    <source>
        <dbReference type="Proteomes" id="UP000471364"/>
    </source>
</evidence>
<sequence length="54" mass="5654">MAQLATVQPDVEGGTLDDFDLDIEFIEAGGTVEHIIKMTEDNCGSTCASACTSC</sequence>
<protein>
    <submittedName>
        <fullName evidence="1">FxLD family lantipeptide</fullName>
    </submittedName>
</protein>
<dbReference type="EMBL" id="WAAR01000039">
    <property type="protein sequence ID" value="KAB1116599.1"/>
    <property type="molecule type" value="Genomic_DNA"/>
</dbReference>
<accession>A0A1C6TMT3</accession>
<reference evidence="1 3" key="1">
    <citation type="submission" date="2018-07" db="EMBL/GenBank/DDBJ databases">
        <authorList>
            <person name="Ye Y."/>
        </authorList>
    </citation>
    <scope>NUCLEOTIDE SEQUENCE [LARGE SCALE GENOMIC DNA]</scope>
    <source>
        <strain evidence="1">110B</strain>
        <strain evidence="3">H14(2018)</strain>
    </source>
</reference>
<evidence type="ECO:0000313" key="3">
    <source>
        <dbReference type="Proteomes" id="UP000253958"/>
    </source>
</evidence>
<dbReference type="RefSeq" id="WP_082171406.1">
    <property type="nucleotide sequence ID" value="NZ_CBDRJA010000010.1"/>
</dbReference>
<dbReference type="AlphaFoldDB" id="A0A1C6TMT3"/>
<name>A0A1C6TMT3_9ACTN</name>
<reference evidence="2 4" key="3">
    <citation type="submission" date="2019-09" db="EMBL/GenBank/DDBJ databases">
        <title>High taxonomic diversity of Micromonospora strains isolated from Medicago sativa nodules in different geographical locations.</title>
        <authorList>
            <person name="Martinez-Hidalgo P."/>
            <person name="Flores-Felix J.D."/>
            <person name="Velazquez E."/>
            <person name="Brau L."/>
            <person name="Trujillo M.E."/>
            <person name="Martinez-Molina E."/>
        </authorList>
    </citation>
    <scope>NUCLEOTIDE SEQUENCE [LARGE SCALE GENOMIC DNA]</scope>
    <source>
        <strain evidence="2 4">ALFB5</strain>
    </source>
</reference>
<dbReference type="InterPro" id="IPR027575">
    <property type="entry name" value="LD_lanti_pre"/>
</dbReference>
<dbReference type="NCBIfam" id="TIGR04363">
    <property type="entry name" value="LD_lanti_pre"/>
    <property type="match status" value="1"/>
</dbReference>
<organism evidence="1 3">
    <name type="scientific">Micromonospora aurantiaca</name>
    <name type="common">nom. illeg.</name>
    <dbReference type="NCBI Taxonomy" id="47850"/>
    <lineage>
        <taxon>Bacteria</taxon>
        <taxon>Bacillati</taxon>
        <taxon>Actinomycetota</taxon>
        <taxon>Actinomycetes</taxon>
        <taxon>Micromonosporales</taxon>
        <taxon>Micromonosporaceae</taxon>
        <taxon>Micromonospora</taxon>
    </lineage>
</organism>
<keyword evidence="4" id="KW-1185">Reference proteome</keyword>
<proteinExistence type="predicted"/>
<evidence type="ECO:0000313" key="2">
    <source>
        <dbReference type="EMBL" id="KAB1116599.1"/>
    </source>
</evidence>
<dbReference type="Proteomes" id="UP000253958">
    <property type="component" value="Chromosome"/>
</dbReference>
<dbReference type="EMBL" id="CP031263">
    <property type="protein sequence ID" value="AXH93706.1"/>
    <property type="molecule type" value="Genomic_DNA"/>
</dbReference>
<dbReference type="Proteomes" id="UP000471364">
    <property type="component" value="Unassembled WGS sequence"/>
</dbReference>
<evidence type="ECO:0000313" key="1">
    <source>
        <dbReference type="EMBL" id="AXH93706.1"/>
    </source>
</evidence>
<gene>
    <name evidence="1" type="primary">fxlA</name>
    <name evidence="1" type="ORF">DVH21_29475</name>
    <name evidence="2" type="ORF">F6X54_11230</name>
</gene>